<keyword evidence="4" id="KW-0680">Restriction system</keyword>
<evidence type="ECO:0000256" key="6">
    <source>
        <dbReference type="PROSITE-ProRule" id="PRU01016"/>
    </source>
</evidence>
<dbReference type="InterPro" id="IPR001525">
    <property type="entry name" value="C5_MeTfrase"/>
</dbReference>
<dbReference type="GO" id="GO:0003886">
    <property type="term" value="F:DNA (cytosine-5-)-methyltransferase activity"/>
    <property type="evidence" value="ECO:0007669"/>
    <property type="project" value="UniProtKB-EC"/>
</dbReference>
<dbReference type="AlphaFoldDB" id="A0A0P0UQS3"/>
<keyword evidence="10" id="KW-1185">Reference proteome</keyword>
<dbReference type="Gene3D" id="3.40.50.150">
    <property type="entry name" value="Vaccinia Virus protein VP39"/>
    <property type="match status" value="1"/>
</dbReference>
<dbReference type="SUPFAM" id="SSF53335">
    <property type="entry name" value="S-adenosyl-L-methionine-dependent methyltransferases"/>
    <property type="match status" value="1"/>
</dbReference>
<evidence type="ECO:0000256" key="4">
    <source>
        <dbReference type="ARBA" id="ARBA00022747"/>
    </source>
</evidence>
<evidence type="ECO:0000256" key="8">
    <source>
        <dbReference type="RuleBase" id="RU000417"/>
    </source>
</evidence>
<dbReference type="GO" id="GO:0032259">
    <property type="term" value="P:methylation"/>
    <property type="evidence" value="ECO:0007669"/>
    <property type="project" value="UniProtKB-KW"/>
</dbReference>
<dbReference type="STRING" id="1303921.BSEPE_0252"/>
<keyword evidence="1 6" id="KW-0489">Methyltransferase</keyword>
<proteinExistence type="inferred from homology"/>
<comment type="similarity">
    <text evidence="6 7">Belongs to the class I-like SAM-binding methyltransferase superfamily. C5-methyltransferase family.</text>
</comment>
<dbReference type="Gene3D" id="3.90.120.10">
    <property type="entry name" value="DNA Methylase, subunit A, domain 2"/>
    <property type="match status" value="1"/>
</dbReference>
<dbReference type="PANTHER" id="PTHR46098">
    <property type="entry name" value="TRNA (CYTOSINE(38)-C(5))-METHYLTRANSFERASE"/>
    <property type="match status" value="1"/>
</dbReference>
<evidence type="ECO:0000313" key="9">
    <source>
        <dbReference type="EMBL" id="BAS67268.1"/>
    </source>
</evidence>
<dbReference type="PRINTS" id="PR00105">
    <property type="entry name" value="C5METTRFRASE"/>
</dbReference>
<organism evidence="9 10">
    <name type="scientific">endosymbiont of Bathymodiolus septemdierum str. Myojin knoll</name>
    <dbReference type="NCBI Taxonomy" id="1303921"/>
    <lineage>
        <taxon>Bacteria</taxon>
        <taxon>Pseudomonadati</taxon>
        <taxon>Pseudomonadota</taxon>
        <taxon>Gammaproteobacteria</taxon>
        <taxon>sulfur-oxidizing symbionts</taxon>
    </lineage>
</organism>
<dbReference type="CDD" id="cd00315">
    <property type="entry name" value="Cyt_C5_DNA_methylase"/>
    <property type="match status" value="1"/>
</dbReference>
<dbReference type="EC" id="2.1.1.37" evidence="8"/>
<dbReference type="InterPro" id="IPR050750">
    <property type="entry name" value="C5-MTase"/>
</dbReference>
<reference evidence="9 10" key="2">
    <citation type="journal article" date="2016" name="ISME J.">
        <title>Heterogeneous composition of key metabolic gene clusters in a vent mussel symbiont population.</title>
        <authorList>
            <person name="Ikuta T."/>
            <person name="Takaki Y."/>
            <person name="Nagai Y."/>
            <person name="Shimamura S."/>
            <person name="Tsuda M."/>
            <person name="Kawagucci S."/>
            <person name="Aoki Y."/>
            <person name="Inoue K."/>
            <person name="Teruya M."/>
            <person name="Satou K."/>
            <person name="Teruya K."/>
            <person name="Shimoji M."/>
            <person name="Tamotsu H."/>
            <person name="Hirano T."/>
            <person name="Maruyama T."/>
            <person name="Yoshida T."/>
        </authorList>
    </citation>
    <scope>NUCLEOTIDE SEQUENCE [LARGE SCALE GENOMIC DNA]</scope>
    <source>
        <strain evidence="9 10">Myojin Knoll</strain>
    </source>
</reference>
<dbReference type="PROSITE" id="PS51679">
    <property type="entry name" value="SAM_MT_C5"/>
    <property type="match status" value="1"/>
</dbReference>
<dbReference type="InterPro" id="IPR029063">
    <property type="entry name" value="SAM-dependent_MTases_sf"/>
</dbReference>
<sequence length="338" mass="38630">MGLLDRFETKESDVNKKPNFTFIDLFAGIGGFHLAASNLGGQCVFASEFDDNARKTYEANFLKHNKDLFYSGNFAGNIIEVKAKDIPDFDFLFAGFPCQPFSIAGHRQGFDDKNGRGNLFFDIVKILKEKKPKAFILENVKNLKTHDKGNTIKVIYNKLQKLGYKVTDNVLNAMKYGNTPQNRERIFIVGFLEQKAFNNFSFPKKIELKKTISSCLEKAVDEKYYYNNKPLHKKLKDDITKKNTIYQWRRKYVRENKSAVCPTLTANMGMGGHNVPIILDNKGIRKLTPKECANFQGYPENYILPNITDSNLYKQFGNSICVPLVERIINNITLALET</sequence>
<dbReference type="OrthoDB" id="9813719at2"/>
<dbReference type="InterPro" id="IPR018117">
    <property type="entry name" value="C5_DNA_meth_AS"/>
</dbReference>
<dbReference type="GO" id="GO:0009307">
    <property type="term" value="P:DNA restriction-modification system"/>
    <property type="evidence" value="ECO:0007669"/>
    <property type="project" value="UniProtKB-KW"/>
</dbReference>
<evidence type="ECO:0000256" key="3">
    <source>
        <dbReference type="ARBA" id="ARBA00022691"/>
    </source>
</evidence>
<dbReference type="Proteomes" id="UP000067399">
    <property type="component" value="Chromosome"/>
</dbReference>
<evidence type="ECO:0000256" key="2">
    <source>
        <dbReference type="ARBA" id="ARBA00022679"/>
    </source>
</evidence>
<name>A0A0P0UQS3_9GAMM</name>
<dbReference type="PROSITE" id="PS00095">
    <property type="entry name" value="C5_MTASE_2"/>
    <property type="match status" value="1"/>
</dbReference>
<evidence type="ECO:0000256" key="1">
    <source>
        <dbReference type="ARBA" id="ARBA00022603"/>
    </source>
</evidence>
<reference evidence="9 10" key="1">
    <citation type="journal article" date="2000" name="Mar. Ecol. Prog. Ser.">
        <title>Phylogenetic characterization of endosymbionts in three hydrothermal vent mussels: influence on host distributions.</title>
        <authorList>
            <person name="Fujiwara Y."/>
            <person name="Takai K."/>
            <person name="Uematsu K."/>
            <person name="Tsuchida S."/>
            <person name="Hunt J.C."/>
            <person name="Hashimoto J."/>
        </authorList>
    </citation>
    <scope>NUCLEOTIDE SEQUENCE [LARGE SCALE GENOMIC DNA]</scope>
    <source>
        <strain evidence="9 10">Myojin Knoll</strain>
    </source>
</reference>
<dbReference type="KEGG" id="ebh:BSEPE_0252"/>
<dbReference type="PANTHER" id="PTHR46098:SF1">
    <property type="entry name" value="TRNA (CYTOSINE(38)-C(5))-METHYLTRANSFERASE"/>
    <property type="match status" value="1"/>
</dbReference>
<keyword evidence="3 6" id="KW-0949">S-adenosyl-L-methionine</keyword>
<accession>A0A0P0UQS3</accession>
<dbReference type="Pfam" id="PF00145">
    <property type="entry name" value="DNA_methylase"/>
    <property type="match status" value="1"/>
</dbReference>
<evidence type="ECO:0000256" key="7">
    <source>
        <dbReference type="RuleBase" id="RU000416"/>
    </source>
</evidence>
<dbReference type="PROSITE" id="PS00094">
    <property type="entry name" value="C5_MTASE_1"/>
    <property type="match status" value="1"/>
</dbReference>
<dbReference type="InterPro" id="IPR031303">
    <property type="entry name" value="C5_meth_CS"/>
</dbReference>
<evidence type="ECO:0000313" key="10">
    <source>
        <dbReference type="Proteomes" id="UP000067399"/>
    </source>
</evidence>
<feature type="active site" evidence="6">
    <location>
        <position position="98"/>
    </location>
</feature>
<evidence type="ECO:0000256" key="5">
    <source>
        <dbReference type="ARBA" id="ARBA00047422"/>
    </source>
</evidence>
<dbReference type="REBASE" id="127780">
    <property type="entry name" value="M.EbaMkORF252P"/>
</dbReference>
<dbReference type="EMBL" id="AP013042">
    <property type="protein sequence ID" value="BAS67268.1"/>
    <property type="molecule type" value="Genomic_DNA"/>
</dbReference>
<keyword evidence="2 6" id="KW-0808">Transferase</keyword>
<dbReference type="NCBIfam" id="TIGR00675">
    <property type="entry name" value="dcm"/>
    <property type="match status" value="1"/>
</dbReference>
<protein>
    <recommendedName>
        <fullName evidence="8">Cytosine-specific methyltransferase</fullName>
        <ecNumber evidence="8">2.1.1.37</ecNumber>
    </recommendedName>
</protein>
<gene>
    <name evidence="9" type="ORF">BSEPE_0252</name>
</gene>
<comment type="catalytic activity">
    <reaction evidence="5 8">
        <text>a 2'-deoxycytidine in DNA + S-adenosyl-L-methionine = a 5-methyl-2'-deoxycytidine in DNA + S-adenosyl-L-homocysteine + H(+)</text>
        <dbReference type="Rhea" id="RHEA:13681"/>
        <dbReference type="Rhea" id="RHEA-COMP:11369"/>
        <dbReference type="Rhea" id="RHEA-COMP:11370"/>
        <dbReference type="ChEBI" id="CHEBI:15378"/>
        <dbReference type="ChEBI" id="CHEBI:57856"/>
        <dbReference type="ChEBI" id="CHEBI:59789"/>
        <dbReference type="ChEBI" id="CHEBI:85452"/>
        <dbReference type="ChEBI" id="CHEBI:85454"/>
        <dbReference type="EC" id="2.1.1.37"/>
    </reaction>
</comment>